<dbReference type="GO" id="GO:0002151">
    <property type="term" value="F:G-quadruplex RNA binding"/>
    <property type="evidence" value="ECO:0007669"/>
    <property type="project" value="InterPro"/>
</dbReference>
<dbReference type="InterPro" id="IPR008984">
    <property type="entry name" value="SMAD_FHA_dom_sf"/>
</dbReference>
<proteinExistence type="predicted"/>
<dbReference type="STRING" id="7234.B4H0D4"/>
<dbReference type="GO" id="GO:0045944">
    <property type="term" value="P:positive regulation of transcription by RNA polymerase II"/>
    <property type="evidence" value="ECO:0007669"/>
    <property type="project" value="EnsemblMetazoa"/>
</dbReference>
<dbReference type="Gene3D" id="2.60.200.20">
    <property type="match status" value="1"/>
</dbReference>
<gene>
    <name evidence="2" type="primary">Dper\GL14975</name>
    <name evidence="2" type="ORF">Dper_GL14975</name>
</gene>
<dbReference type="InterPro" id="IPR000253">
    <property type="entry name" value="FHA_dom"/>
</dbReference>
<keyword evidence="3" id="KW-1185">Reference proteome</keyword>
<dbReference type="HOGENOM" id="CLU_035858_0_0_1"/>
<feature type="domain" description="FHA" evidence="1">
    <location>
        <begin position="275"/>
        <end position="334"/>
    </location>
</feature>
<dbReference type="Proteomes" id="UP000008744">
    <property type="component" value="Unassembled WGS sequence"/>
</dbReference>
<dbReference type="OMA" id="WRDLRRY"/>
<dbReference type="Pfam" id="PF13325">
    <property type="entry name" value="MCRS_N"/>
    <property type="match status" value="1"/>
</dbReference>
<dbReference type="GO" id="GO:0007099">
    <property type="term" value="P:centriole replication"/>
    <property type="evidence" value="ECO:0007669"/>
    <property type="project" value="EnsemblMetazoa"/>
</dbReference>
<protein>
    <submittedName>
        <fullName evidence="2">GL14975</fullName>
    </submittedName>
</protein>
<dbReference type="PhylomeDB" id="B4H0D4"/>
<sequence>MSLSKFKREDMDLSDDNVMVLRPIRKMTPRARAGGKKNRMTSRWKPIDDLSLLTAMDRVNDIKIVHRVCKFSCEFSLKEVHRRWLALLYSSKDSKTAKAAIENLHPETVAGVRAQTVLSPEEEEVIMRIKSTESPTLGLFQELIDQNAAVFLRERTAQYLQTYWRDLRRYMLLPDQEIPPAGEEPLHLQSFSEAEAEAFNVDIHQPVDEELEAELEAELELQSRRNRRSIRLLENELSRLSVLVDCGRGPRELDSNTIACLCGHRVRFLIQHPEVSFGRDGKEGSDWRVDIDLGLEGAAEKVSRLQGTIRLRNDGIILVANIGKRTIFVQGQPLLTGHTTRLEDNMLVEICRLTFTFIVNPNAVEAVRQQCAKTSEPFQ</sequence>
<accession>B4H0D4</accession>
<dbReference type="OrthoDB" id="10262769at2759"/>
<dbReference type="AlphaFoldDB" id="B4H0D4"/>
<dbReference type="GO" id="GO:0044545">
    <property type="term" value="C:NSL complex"/>
    <property type="evidence" value="ECO:0007669"/>
    <property type="project" value="EnsemblMetazoa"/>
</dbReference>
<dbReference type="PROSITE" id="PS50006">
    <property type="entry name" value="FHA_DOMAIN"/>
    <property type="match status" value="1"/>
</dbReference>
<dbReference type="InterPro" id="IPR025999">
    <property type="entry name" value="MCRS_N"/>
</dbReference>
<dbReference type="SMR" id="B4H0D4"/>
<dbReference type="GO" id="GO:0071339">
    <property type="term" value="C:MLL1 complex"/>
    <property type="evidence" value="ECO:0007669"/>
    <property type="project" value="InterPro"/>
</dbReference>
<dbReference type="Pfam" id="PF00498">
    <property type="entry name" value="FHA"/>
    <property type="match status" value="1"/>
</dbReference>
<dbReference type="SUPFAM" id="SSF49879">
    <property type="entry name" value="SMAD/FHA domain"/>
    <property type="match status" value="1"/>
</dbReference>
<dbReference type="GO" id="GO:0005705">
    <property type="term" value="C:polytene chromosome interband"/>
    <property type="evidence" value="ECO:0007669"/>
    <property type="project" value="EnsemblMetazoa"/>
</dbReference>
<dbReference type="PANTHER" id="PTHR13233:SF0">
    <property type="entry name" value="MICROSPHERULE PROTEIN 1"/>
    <property type="match status" value="1"/>
</dbReference>
<dbReference type="PANTHER" id="PTHR13233">
    <property type="entry name" value="MICROSPHERULE PROTEIN 1"/>
    <property type="match status" value="1"/>
</dbReference>
<dbReference type="InterPro" id="IPR037912">
    <property type="entry name" value="MCRS1"/>
</dbReference>
<organism evidence="3">
    <name type="scientific">Drosophila persimilis</name>
    <name type="common">Fruit fly</name>
    <dbReference type="NCBI Taxonomy" id="7234"/>
    <lineage>
        <taxon>Eukaryota</taxon>
        <taxon>Metazoa</taxon>
        <taxon>Ecdysozoa</taxon>
        <taxon>Arthropoda</taxon>
        <taxon>Hexapoda</taxon>
        <taxon>Insecta</taxon>
        <taxon>Pterygota</taxon>
        <taxon>Neoptera</taxon>
        <taxon>Endopterygota</taxon>
        <taxon>Diptera</taxon>
        <taxon>Brachycera</taxon>
        <taxon>Muscomorpha</taxon>
        <taxon>Ephydroidea</taxon>
        <taxon>Drosophilidae</taxon>
        <taxon>Drosophila</taxon>
        <taxon>Sophophora</taxon>
    </lineage>
</organism>
<reference evidence="2 3" key="1">
    <citation type="journal article" date="2007" name="Nature">
        <title>Evolution of genes and genomes on the Drosophila phylogeny.</title>
        <authorList>
            <consortium name="Drosophila 12 Genomes Consortium"/>
            <person name="Clark A.G."/>
            <person name="Eisen M.B."/>
            <person name="Smith D.R."/>
            <person name="Bergman C.M."/>
            <person name="Oliver B."/>
            <person name="Markow T.A."/>
            <person name="Kaufman T.C."/>
            <person name="Kellis M."/>
            <person name="Gelbart W."/>
            <person name="Iyer V.N."/>
            <person name="Pollard D.A."/>
            <person name="Sackton T.B."/>
            <person name="Larracuente A.M."/>
            <person name="Singh N.D."/>
            <person name="Abad J.P."/>
            <person name="Abt D.N."/>
            <person name="Adryan B."/>
            <person name="Aguade M."/>
            <person name="Akashi H."/>
            <person name="Anderson W.W."/>
            <person name="Aquadro C.F."/>
            <person name="Ardell D.H."/>
            <person name="Arguello R."/>
            <person name="Artieri C.G."/>
            <person name="Barbash D.A."/>
            <person name="Barker D."/>
            <person name="Barsanti P."/>
            <person name="Batterham P."/>
            <person name="Batzoglou S."/>
            <person name="Begun D."/>
            <person name="Bhutkar A."/>
            <person name="Blanco E."/>
            <person name="Bosak S.A."/>
            <person name="Bradley R.K."/>
            <person name="Brand A.D."/>
            <person name="Brent M.R."/>
            <person name="Brooks A.N."/>
            <person name="Brown R.H."/>
            <person name="Butlin R.K."/>
            <person name="Caggese C."/>
            <person name="Calvi B.R."/>
            <person name="Bernardo de Carvalho A."/>
            <person name="Caspi A."/>
            <person name="Castrezana S."/>
            <person name="Celniker S.E."/>
            <person name="Chang J.L."/>
            <person name="Chapple C."/>
            <person name="Chatterji S."/>
            <person name="Chinwalla A."/>
            <person name="Civetta A."/>
            <person name="Clifton S.W."/>
            <person name="Comeron J.M."/>
            <person name="Costello J.C."/>
            <person name="Coyne J.A."/>
            <person name="Daub J."/>
            <person name="David R.G."/>
            <person name="Delcher A.L."/>
            <person name="Delehaunty K."/>
            <person name="Do C.B."/>
            <person name="Ebling H."/>
            <person name="Edwards K."/>
            <person name="Eickbush T."/>
            <person name="Evans J.D."/>
            <person name="Filipski A."/>
            <person name="Findeiss S."/>
            <person name="Freyhult E."/>
            <person name="Fulton L."/>
            <person name="Fulton R."/>
            <person name="Garcia A.C."/>
            <person name="Gardiner A."/>
            <person name="Garfield D.A."/>
            <person name="Garvin B.E."/>
            <person name="Gibson G."/>
            <person name="Gilbert D."/>
            <person name="Gnerre S."/>
            <person name="Godfrey J."/>
            <person name="Good R."/>
            <person name="Gotea V."/>
            <person name="Gravely B."/>
            <person name="Greenberg A.J."/>
            <person name="Griffiths-Jones S."/>
            <person name="Gross S."/>
            <person name="Guigo R."/>
            <person name="Gustafson E.A."/>
            <person name="Haerty W."/>
            <person name="Hahn M.W."/>
            <person name="Halligan D.L."/>
            <person name="Halpern A.L."/>
            <person name="Halter G.M."/>
            <person name="Han M.V."/>
            <person name="Heger A."/>
            <person name="Hillier L."/>
            <person name="Hinrichs A.S."/>
            <person name="Holmes I."/>
            <person name="Hoskins R.A."/>
            <person name="Hubisz M.J."/>
            <person name="Hultmark D."/>
            <person name="Huntley M.A."/>
            <person name="Jaffe D.B."/>
            <person name="Jagadeeshan S."/>
            <person name="Jeck W.R."/>
            <person name="Johnson J."/>
            <person name="Jones C.D."/>
            <person name="Jordan W.C."/>
            <person name="Karpen G.H."/>
            <person name="Kataoka E."/>
            <person name="Keightley P.D."/>
            <person name="Kheradpour P."/>
            <person name="Kirkness E.F."/>
            <person name="Koerich L.B."/>
            <person name="Kristiansen K."/>
            <person name="Kudrna D."/>
            <person name="Kulathinal R.J."/>
            <person name="Kumar S."/>
            <person name="Kwok R."/>
            <person name="Lander E."/>
            <person name="Langley C.H."/>
            <person name="Lapoint R."/>
            <person name="Lazzaro B.P."/>
            <person name="Lee S.J."/>
            <person name="Levesque L."/>
            <person name="Li R."/>
            <person name="Lin C.F."/>
            <person name="Lin M.F."/>
            <person name="Lindblad-Toh K."/>
            <person name="Llopart A."/>
            <person name="Long M."/>
            <person name="Low L."/>
            <person name="Lozovsky E."/>
            <person name="Lu J."/>
            <person name="Luo M."/>
            <person name="Machado C.A."/>
            <person name="Makalowski W."/>
            <person name="Marzo M."/>
            <person name="Matsuda M."/>
            <person name="Matzkin L."/>
            <person name="McAllister B."/>
            <person name="McBride C.S."/>
            <person name="McKernan B."/>
            <person name="McKernan K."/>
            <person name="Mendez-Lago M."/>
            <person name="Minx P."/>
            <person name="Mollenhauer M.U."/>
            <person name="Montooth K."/>
            <person name="Mount S.M."/>
            <person name="Mu X."/>
            <person name="Myers E."/>
            <person name="Negre B."/>
            <person name="Newfeld S."/>
            <person name="Nielsen R."/>
            <person name="Noor M.A."/>
            <person name="O'Grady P."/>
            <person name="Pachter L."/>
            <person name="Papaceit M."/>
            <person name="Parisi M.J."/>
            <person name="Parisi M."/>
            <person name="Parts L."/>
            <person name="Pedersen J.S."/>
            <person name="Pesole G."/>
            <person name="Phillippy A.M."/>
            <person name="Ponting C.P."/>
            <person name="Pop M."/>
            <person name="Porcelli D."/>
            <person name="Powell J.R."/>
            <person name="Prohaska S."/>
            <person name="Pruitt K."/>
            <person name="Puig M."/>
            <person name="Quesneville H."/>
            <person name="Ram K.R."/>
            <person name="Rand D."/>
            <person name="Rasmussen M.D."/>
            <person name="Reed L.K."/>
            <person name="Reenan R."/>
            <person name="Reily A."/>
            <person name="Remington K.A."/>
            <person name="Rieger T.T."/>
            <person name="Ritchie M.G."/>
            <person name="Robin C."/>
            <person name="Rogers Y.H."/>
            <person name="Rohde C."/>
            <person name="Rozas J."/>
            <person name="Rubenfield M.J."/>
            <person name="Ruiz A."/>
            <person name="Russo S."/>
            <person name="Salzberg S.L."/>
            <person name="Sanchez-Gracia A."/>
            <person name="Saranga D.J."/>
            <person name="Sato H."/>
            <person name="Schaeffer S.W."/>
            <person name="Schatz M.C."/>
            <person name="Schlenke T."/>
            <person name="Schwartz R."/>
            <person name="Segarra C."/>
            <person name="Singh R.S."/>
            <person name="Sirot L."/>
            <person name="Sirota M."/>
            <person name="Sisneros N.B."/>
            <person name="Smith C.D."/>
            <person name="Smith T.F."/>
            <person name="Spieth J."/>
            <person name="Stage D.E."/>
            <person name="Stark A."/>
            <person name="Stephan W."/>
            <person name="Strausberg R.L."/>
            <person name="Strempel S."/>
            <person name="Sturgill D."/>
            <person name="Sutton G."/>
            <person name="Sutton G.G."/>
            <person name="Tao W."/>
            <person name="Teichmann S."/>
            <person name="Tobari Y.N."/>
            <person name="Tomimura Y."/>
            <person name="Tsolas J.M."/>
            <person name="Valente V.L."/>
            <person name="Venter E."/>
            <person name="Venter J.C."/>
            <person name="Vicario S."/>
            <person name="Vieira F.G."/>
            <person name="Vilella A.J."/>
            <person name="Villasante A."/>
            <person name="Walenz B."/>
            <person name="Wang J."/>
            <person name="Wasserman M."/>
            <person name="Watts T."/>
            <person name="Wilson D."/>
            <person name="Wilson R.K."/>
            <person name="Wing R.A."/>
            <person name="Wolfner M.F."/>
            <person name="Wong A."/>
            <person name="Wong G.K."/>
            <person name="Wu C.I."/>
            <person name="Wu G."/>
            <person name="Yamamoto D."/>
            <person name="Yang H.P."/>
            <person name="Yang S.P."/>
            <person name="Yorke J.A."/>
            <person name="Yoshida K."/>
            <person name="Zdobnov E."/>
            <person name="Zhang P."/>
            <person name="Zhang Y."/>
            <person name="Zimin A.V."/>
            <person name="Baldwin J."/>
            <person name="Abdouelleil A."/>
            <person name="Abdulkadir J."/>
            <person name="Abebe A."/>
            <person name="Abera B."/>
            <person name="Abreu J."/>
            <person name="Acer S.C."/>
            <person name="Aftuck L."/>
            <person name="Alexander A."/>
            <person name="An P."/>
            <person name="Anderson E."/>
            <person name="Anderson S."/>
            <person name="Arachi H."/>
            <person name="Azer M."/>
            <person name="Bachantsang P."/>
            <person name="Barry A."/>
            <person name="Bayul T."/>
            <person name="Berlin A."/>
            <person name="Bessette D."/>
            <person name="Bloom T."/>
            <person name="Blye J."/>
            <person name="Boguslavskiy L."/>
            <person name="Bonnet C."/>
            <person name="Boukhgalter B."/>
            <person name="Bourzgui I."/>
            <person name="Brown A."/>
            <person name="Cahill P."/>
            <person name="Channer S."/>
            <person name="Cheshatsang Y."/>
            <person name="Chuda L."/>
            <person name="Citroen M."/>
            <person name="Collymore A."/>
            <person name="Cooke P."/>
            <person name="Costello M."/>
            <person name="D'Aco K."/>
            <person name="Daza R."/>
            <person name="De Haan G."/>
            <person name="DeGray S."/>
            <person name="DeMaso C."/>
            <person name="Dhargay N."/>
            <person name="Dooley K."/>
            <person name="Dooley E."/>
            <person name="Doricent M."/>
            <person name="Dorje P."/>
            <person name="Dorjee K."/>
            <person name="Dupes A."/>
            <person name="Elong R."/>
            <person name="Falk J."/>
            <person name="Farina A."/>
            <person name="Faro S."/>
            <person name="Ferguson D."/>
            <person name="Fisher S."/>
            <person name="Foley C.D."/>
            <person name="Franke A."/>
            <person name="Friedrich D."/>
            <person name="Gadbois L."/>
            <person name="Gearin G."/>
            <person name="Gearin C.R."/>
            <person name="Giannoukos G."/>
            <person name="Goode T."/>
            <person name="Graham J."/>
            <person name="Grandbois E."/>
            <person name="Grewal S."/>
            <person name="Gyaltsen K."/>
            <person name="Hafez N."/>
            <person name="Hagos B."/>
            <person name="Hall J."/>
            <person name="Henson C."/>
            <person name="Hollinger A."/>
            <person name="Honan T."/>
            <person name="Huard M.D."/>
            <person name="Hughes L."/>
            <person name="Hurhula B."/>
            <person name="Husby M.E."/>
            <person name="Kamat A."/>
            <person name="Kanga B."/>
            <person name="Kashin S."/>
            <person name="Khazanovich D."/>
            <person name="Kisner P."/>
            <person name="Lance K."/>
            <person name="Lara M."/>
            <person name="Lee W."/>
            <person name="Lennon N."/>
            <person name="Letendre F."/>
            <person name="LeVine R."/>
            <person name="Lipovsky A."/>
            <person name="Liu X."/>
            <person name="Liu J."/>
            <person name="Liu S."/>
            <person name="Lokyitsang T."/>
            <person name="Lokyitsang Y."/>
            <person name="Lubonja R."/>
            <person name="Lui A."/>
            <person name="MacDonald P."/>
            <person name="Magnisalis V."/>
            <person name="Maru K."/>
            <person name="Matthews C."/>
            <person name="McCusker W."/>
            <person name="McDonough S."/>
            <person name="Mehta T."/>
            <person name="Meldrim J."/>
            <person name="Meneus L."/>
            <person name="Mihai O."/>
            <person name="Mihalev A."/>
            <person name="Mihova T."/>
            <person name="Mittelman R."/>
            <person name="Mlenga V."/>
            <person name="Montmayeur A."/>
            <person name="Mulrain L."/>
            <person name="Navidi A."/>
            <person name="Naylor J."/>
            <person name="Negash T."/>
            <person name="Nguyen T."/>
            <person name="Nguyen N."/>
            <person name="Nicol R."/>
            <person name="Norbu C."/>
            <person name="Norbu N."/>
            <person name="Novod N."/>
            <person name="O'Neill B."/>
            <person name="Osman S."/>
            <person name="Markiewicz E."/>
            <person name="Oyono O.L."/>
            <person name="Patti C."/>
            <person name="Phunkhang P."/>
            <person name="Pierre F."/>
            <person name="Priest M."/>
            <person name="Raghuraman S."/>
            <person name="Rege F."/>
            <person name="Reyes R."/>
            <person name="Rise C."/>
            <person name="Rogov P."/>
            <person name="Ross K."/>
            <person name="Ryan E."/>
            <person name="Settipalli S."/>
            <person name="Shea T."/>
            <person name="Sherpa N."/>
            <person name="Shi L."/>
            <person name="Shih D."/>
            <person name="Sparrow T."/>
            <person name="Spaulding J."/>
            <person name="Stalker J."/>
            <person name="Stange-Thomann N."/>
            <person name="Stavropoulos S."/>
            <person name="Stone C."/>
            <person name="Strader C."/>
            <person name="Tesfaye S."/>
            <person name="Thomson T."/>
            <person name="Thoulutsang Y."/>
            <person name="Thoulutsang D."/>
            <person name="Topham K."/>
            <person name="Topping I."/>
            <person name="Tsamla T."/>
            <person name="Vassiliev H."/>
            <person name="Vo A."/>
            <person name="Wangchuk T."/>
            <person name="Wangdi T."/>
            <person name="Weiand M."/>
            <person name="Wilkinson J."/>
            <person name="Wilson A."/>
            <person name="Yadav S."/>
            <person name="Young G."/>
            <person name="Yu Q."/>
            <person name="Zembek L."/>
            <person name="Zhong D."/>
            <person name="Zimmer A."/>
            <person name="Zwirko Z."/>
            <person name="Jaffe D.B."/>
            <person name="Alvarez P."/>
            <person name="Brockman W."/>
            <person name="Butler J."/>
            <person name="Chin C."/>
            <person name="Gnerre S."/>
            <person name="Grabherr M."/>
            <person name="Kleber M."/>
            <person name="Mauceli E."/>
            <person name="MacCallum I."/>
        </authorList>
    </citation>
    <scope>NUCLEOTIDE SEQUENCE [LARGE SCALE GENOMIC DNA]</scope>
    <source>
        <strain evidence="3">MSH-3 / Tucson 14011-0111.49</strain>
    </source>
</reference>
<dbReference type="EMBL" id="CH479200">
    <property type="protein sequence ID" value="EDW29729.1"/>
    <property type="molecule type" value="Genomic_DNA"/>
</dbReference>
<name>B4H0D4_DROPE</name>
<dbReference type="eggNOG" id="KOG2293">
    <property type="taxonomic scope" value="Eukaryota"/>
</dbReference>
<evidence type="ECO:0000313" key="2">
    <source>
        <dbReference type="EMBL" id="EDW29729.1"/>
    </source>
</evidence>
<dbReference type="GO" id="GO:0031011">
    <property type="term" value="C:Ino80 complex"/>
    <property type="evidence" value="ECO:0007669"/>
    <property type="project" value="InterPro"/>
</dbReference>
<evidence type="ECO:0000259" key="1">
    <source>
        <dbReference type="PROSITE" id="PS50006"/>
    </source>
</evidence>
<evidence type="ECO:0000313" key="3">
    <source>
        <dbReference type="Proteomes" id="UP000008744"/>
    </source>
</evidence>